<evidence type="ECO:0000313" key="2">
    <source>
        <dbReference type="Proteomes" id="UP001439008"/>
    </source>
</evidence>
<reference evidence="1 2" key="1">
    <citation type="journal article" date="2024" name="BMC Biol.">
        <title>Comparative genomics of Ascetosporea gives new insight into the evolutionary basis for animal parasitism in Rhizaria.</title>
        <authorList>
            <person name="Hiltunen Thoren M."/>
            <person name="Onut-Brannstrom I."/>
            <person name="Alfjorden A."/>
            <person name="Peckova H."/>
            <person name="Swords F."/>
            <person name="Hooper C."/>
            <person name="Holzer A.S."/>
            <person name="Bass D."/>
            <person name="Burki F."/>
        </authorList>
    </citation>
    <scope>NUCLEOTIDE SEQUENCE [LARGE SCALE GENOMIC DNA]</scope>
    <source>
        <strain evidence="1">20-A016</strain>
    </source>
</reference>
<proteinExistence type="predicted"/>
<protein>
    <submittedName>
        <fullName evidence="1">Uncharacterized protein</fullName>
    </submittedName>
</protein>
<sequence>MKISNNLFKEIPYTKNIISQKITILKSNVYIPKTKRRIMKRTPMIEVSKKLFMEISKNLFIKIPIKMVVENAHKSKNLLRTESDVNNVQQYEEKNQMLIIKKRTIPV</sequence>
<dbReference type="Proteomes" id="UP001439008">
    <property type="component" value="Unassembled WGS sequence"/>
</dbReference>
<organism evidence="1 2">
    <name type="scientific">Bonamia ostreae</name>
    <dbReference type="NCBI Taxonomy" id="126728"/>
    <lineage>
        <taxon>Eukaryota</taxon>
        <taxon>Sar</taxon>
        <taxon>Rhizaria</taxon>
        <taxon>Endomyxa</taxon>
        <taxon>Ascetosporea</taxon>
        <taxon>Haplosporida</taxon>
        <taxon>Bonamia</taxon>
    </lineage>
</organism>
<name>A0ABV2AV28_9EUKA</name>
<gene>
    <name evidence="1" type="ORF">MHBO_004788</name>
</gene>
<accession>A0ABV2AV28</accession>
<keyword evidence="2" id="KW-1185">Reference proteome</keyword>
<comment type="caution">
    <text evidence="1">The sequence shown here is derived from an EMBL/GenBank/DDBJ whole genome shotgun (WGS) entry which is preliminary data.</text>
</comment>
<evidence type="ECO:0000313" key="1">
    <source>
        <dbReference type="EMBL" id="MES1923243.1"/>
    </source>
</evidence>
<dbReference type="EMBL" id="JBDODL010005259">
    <property type="protein sequence ID" value="MES1923243.1"/>
    <property type="molecule type" value="Genomic_DNA"/>
</dbReference>